<evidence type="ECO:0000313" key="1">
    <source>
        <dbReference type="EMBL" id="UWZ78821.1"/>
    </source>
</evidence>
<dbReference type="Pfam" id="PF04381">
    <property type="entry name" value="RdgC"/>
    <property type="match status" value="1"/>
</dbReference>
<name>A0ABY5ZJA9_9BACT</name>
<dbReference type="RefSeq" id="WP_260747181.1">
    <property type="nucleotide sequence ID" value="NZ_CP092109.1"/>
</dbReference>
<accession>A0ABY5ZJA9</accession>
<gene>
    <name evidence="1" type="ORF">L9S41_14200</name>
</gene>
<keyword evidence="2" id="KW-1185">Reference proteome</keyword>
<reference evidence="1" key="1">
    <citation type="journal article" date="2022" name="Environ. Microbiol.">
        <title>Geoalkalibacter halelectricus SAP #1 sp. nov. possessing extracellular electron transfer and mineral#reducing capabilities from a haloalkaline environment.</title>
        <authorList>
            <person name="Yadav S."/>
            <person name="Singh R."/>
            <person name="Sundharam S.S."/>
            <person name="Chaudhary S."/>
            <person name="Krishnamurthi S."/>
            <person name="Patil S.A."/>
        </authorList>
    </citation>
    <scope>NUCLEOTIDE SEQUENCE</scope>
    <source>
        <strain evidence="1">SAP-1</strain>
    </source>
</reference>
<evidence type="ECO:0000313" key="2">
    <source>
        <dbReference type="Proteomes" id="UP001060414"/>
    </source>
</evidence>
<dbReference type="InterPro" id="IPR007476">
    <property type="entry name" value="RdgC"/>
</dbReference>
<proteinExistence type="predicted"/>
<dbReference type="Proteomes" id="UP001060414">
    <property type="component" value="Chromosome"/>
</dbReference>
<sequence length="387" mass="43545">MGILSNTVSFLHYQVVGELPSGDPGEWAAPLLAKNAFVPIDNSNEEVSTGWVGLDDAQDATFADRRDFFRPPFLTFALRRDQRRVPAALLRRHLERAEEEFLAAHPGLQRVPKDKREELRESVKGMLLARALPVPSLYDAVWDLERGLLTFTGTNSRIAEIFEAQFRQTFDGLRLVALHPFARAQAVVPDELRDALSRENKAGTDAVLEQIQENTWLGADFLRWLLALTVSGRSTFRVRREGPAVAGETFIAFLDQRLQLAAGPQRITVAGPQDHYAEARLAVESGKEIAEATIFLEKGEDAWKTTLKAEQFVFRSFKAPGVKPEKDAITDEKSELEAVFYERMQVLAAGLQLFDSLLAEFLGERLAADWPRRAQELQEMLDLEEKQ</sequence>
<organism evidence="1 2">
    <name type="scientific">Geoalkalibacter halelectricus</name>
    <dbReference type="NCBI Taxonomy" id="2847045"/>
    <lineage>
        <taxon>Bacteria</taxon>
        <taxon>Pseudomonadati</taxon>
        <taxon>Thermodesulfobacteriota</taxon>
        <taxon>Desulfuromonadia</taxon>
        <taxon>Desulfuromonadales</taxon>
        <taxon>Geoalkalibacteraceae</taxon>
        <taxon>Geoalkalibacter</taxon>
    </lineage>
</organism>
<dbReference type="EMBL" id="CP092109">
    <property type="protein sequence ID" value="UWZ78821.1"/>
    <property type="molecule type" value="Genomic_DNA"/>
</dbReference>
<protein>
    <submittedName>
        <fullName evidence="1">Recombination-associated protein RdgC</fullName>
    </submittedName>
</protein>